<dbReference type="Gene3D" id="3.30.200.20">
    <property type="entry name" value="Phosphorylase Kinase, domain 1"/>
    <property type="match status" value="2"/>
</dbReference>
<evidence type="ECO:0000256" key="3">
    <source>
        <dbReference type="ARBA" id="ARBA00012513"/>
    </source>
</evidence>
<keyword evidence="4" id="KW-0723">Serine/threonine-protein kinase</keyword>
<name>A0AA86VPG3_9FABA</name>
<dbReference type="SMART" id="SM00220">
    <property type="entry name" value="S_TKc"/>
    <property type="match status" value="1"/>
</dbReference>
<comment type="catalytic activity">
    <reaction evidence="11">
        <text>L-seryl-[protein] + ATP = O-phospho-L-seryl-[protein] + ADP + H(+)</text>
        <dbReference type="Rhea" id="RHEA:17989"/>
        <dbReference type="Rhea" id="RHEA-COMP:9863"/>
        <dbReference type="Rhea" id="RHEA-COMP:11604"/>
        <dbReference type="ChEBI" id="CHEBI:15378"/>
        <dbReference type="ChEBI" id="CHEBI:29999"/>
        <dbReference type="ChEBI" id="CHEBI:30616"/>
        <dbReference type="ChEBI" id="CHEBI:83421"/>
        <dbReference type="ChEBI" id="CHEBI:456216"/>
        <dbReference type="EC" id="2.7.11.1"/>
    </reaction>
</comment>
<comment type="catalytic activity">
    <reaction evidence="10">
        <text>L-threonyl-[protein] + ATP = O-phospho-L-threonyl-[protein] + ADP + H(+)</text>
        <dbReference type="Rhea" id="RHEA:46608"/>
        <dbReference type="Rhea" id="RHEA-COMP:11060"/>
        <dbReference type="Rhea" id="RHEA-COMP:11605"/>
        <dbReference type="ChEBI" id="CHEBI:15378"/>
        <dbReference type="ChEBI" id="CHEBI:30013"/>
        <dbReference type="ChEBI" id="CHEBI:30616"/>
        <dbReference type="ChEBI" id="CHEBI:61977"/>
        <dbReference type="ChEBI" id="CHEBI:456216"/>
        <dbReference type="EC" id="2.7.11.1"/>
    </reaction>
</comment>
<dbReference type="Proteomes" id="UP001189624">
    <property type="component" value="Chromosome 9"/>
</dbReference>
<keyword evidence="9" id="KW-0464">Manganese</keyword>
<dbReference type="GO" id="GO:0007165">
    <property type="term" value="P:signal transduction"/>
    <property type="evidence" value="ECO:0007669"/>
    <property type="project" value="InterPro"/>
</dbReference>
<comment type="similarity">
    <text evidence="2">Belongs to the protein kinase superfamily. CAMK Ser/Thr protein kinase family. SNF1 subfamily.</text>
</comment>
<evidence type="ECO:0000256" key="9">
    <source>
        <dbReference type="ARBA" id="ARBA00023211"/>
    </source>
</evidence>
<dbReference type="Gramene" id="rna-AYBTSS11_LOCUS28156">
    <property type="protein sequence ID" value="CAJ1976027.1"/>
    <property type="gene ID" value="gene-AYBTSS11_LOCUS28156"/>
</dbReference>
<dbReference type="AlphaFoldDB" id="A0AA86VPG3"/>
<dbReference type="EC" id="2.7.11.1" evidence="3"/>
<dbReference type="PROSITE" id="PS50816">
    <property type="entry name" value="NAF"/>
    <property type="match status" value="1"/>
</dbReference>
<evidence type="ECO:0000256" key="5">
    <source>
        <dbReference type="ARBA" id="ARBA00022679"/>
    </source>
</evidence>
<dbReference type="PANTHER" id="PTHR43895">
    <property type="entry name" value="CALCIUM/CALMODULIN-DEPENDENT PROTEIN KINASE KINASE-RELATED"/>
    <property type="match status" value="1"/>
</dbReference>
<evidence type="ECO:0000256" key="1">
    <source>
        <dbReference type="ARBA" id="ARBA00001936"/>
    </source>
</evidence>
<evidence type="ECO:0000256" key="10">
    <source>
        <dbReference type="ARBA" id="ARBA00047899"/>
    </source>
</evidence>
<reference evidence="15" key="1">
    <citation type="submission" date="2023-10" db="EMBL/GenBank/DDBJ databases">
        <authorList>
            <person name="Domelevo Entfellner J.-B."/>
        </authorList>
    </citation>
    <scope>NUCLEOTIDE SEQUENCE</scope>
</reference>
<evidence type="ECO:0000256" key="12">
    <source>
        <dbReference type="PROSITE-ProRule" id="PRU10141"/>
    </source>
</evidence>
<feature type="binding site" evidence="12">
    <location>
        <position position="44"/>
    </location>
    <ligand>
        <name>ATP</name>
        <dbReference type="ChEBI" id="CHEBI:30616"/>
    </ligand>
</feature>
<dbReference type="GO" id="GO:0005524">
    <property type="term" value="F:ATP binding"/>
    <property type="evidence" value="ECO:0007669"/>
    <property type="project" value="UniProtKB-UniRule"/>
</dbReference>
<evidence type="ECO:0000256" key="8">
    <source>
        <dbReference type="ARBA" id="ARBA00022840"/>
    </source>
</evidence>
<dbReference type="GO" id="GO:0004674">
    <property type="term" value="F:protein serine/threonine kinase activity"/>
    <property type="evidence" value="ECO:0007669"/>
    <property type="project" value="UniProtKB-KW"/>
</dbReference>
<dbReference type="FunFam" id="1.10.510.10:FF:000133">
    <property type="entry name" value="Non-specific serine/threonine protein kinase"/>
    <property type="match status" value="1"/>
</dbReference>
<dbReference type="InterPro" id="IPR011009">
    <property type="entry name" value="Kinase-like_dom_sf"/>
</dbReference>
<evidence type="ECO:0000256" key="7">
    <source>
        <dbReference type="ARBA" id="ARBA00022777"/>
    </source>
</evidence>
<evidence type="ECO:0000256" key="4">
    <source>
        <dbReference type="ARBA" id="ARBA00022527"/>
    </source>
</evidence>
<feature type="domain" description="Protein kinase" evidence="13">
    <location>
        <begin position="15"/>
        <end position="251"/>
    </location>
</feature>
<dbReference type="Pfam" id="PF00069">
    <property type="entry name" value="Pkinase"/>
    <property type="match status" value="1"/>
</dbReference>
<keyword evidence="16" id="KW-1185">Reference proteome</keyword>
<dbReference type="FunFam" id="3.30.310.80:FF:000005">
    <property type="entry name" value="Non-specific serine/threonine protein kinase"/>
    <property type="match status" value="1"/>
</dbReference>
<dbReference type="PROSITE" id="PS00107">
    <property type="entry name" value="PROTEIN_KINASE_ATP"/>
    <property type="match status" value="1"/>
</dbReference>
<protein>
    <recommendedName>
        <fullName evidence="3">non-specific serine/threonine protein kinase</fullName>
        <ecNumber evidence="3">2.7.11.1</ecNumber>
    </recommendedName>
</protein>
<proteinExistence type="inferred from homology"/>
<dbReference type="CDD" id="cd12195">
    <property type="entry name" value="CIPK_C"/>
    <property type="match status" value="1"/>
</dbReference>
<evidence type="ECO:0000256" key="2">
    <source>
        <dbReference type="ARBA" id="ARBA00006234"/>
    </source>
</evidence>
<dbReference type="PROSITE" id="PS00108">
    <property type="entry name" value="PROTEIN_KINASE_ST"/>
    <property type="match status" value="1"/>
</dbReference>
<dbReference type="InterPro" id="IPR008271">
    <property type="entry name" value="Ser/Thr_kinase_AS"/>
</dbReference>
<evidence type="ECO:0000256" key="11">
    <source>
        <dbReference type="ARBA" id="ARBA00048679"/>
    </source>
</evidence>
<organism evidence="15 16">
    <name type="scientific">Sphenostylis stenocarpa</name>
    <dbReference type="NCBI Taxonomy" id="92480"/>
    <lineage>
        <taxon>Eukaryota</taxon>
        <taxon>Viridiplantae</taxon>
        <taxon>Streptophyta</taxon>
        <taxon>Embryophyta</taxon>
        <taxon>Tracheophyta</taxon>
        <taxon>Spermatophyta</taxon>
        <taxon>Magnoliopsida</taxon>
        <taxon>eudicotyledons</taxon>
        <taxon>Gunneridae</taxon>
        <taxon>Pentapetalae</taxon>
        <taxon>rosids</taxon>
        <taxon>fabids</taxon>
        <taxon>Fabales</taxon>
        <taxon>Fabaceae</taxon>
        <taxon>Papilionoideae</taxon>
        <taxon>50 kb inversion clade</taxon>
        <taxon>NPAAA clade</taxon>
        <taxon>indigoferoid/millettioid clade</taxon>
        <taxon>Phaseoleae</taxon>
        <taxon>Sphenostylis</taxon>
    </lineage>
</organism>
<dbReference type="Pfam" id="PF03822">
    <property type="entry name" value="NAF"/>
    <property type="match status" value="1"/>
</dbReference>
<keyword evidence="6 12" id="KW-0547">Nucleotide-binding</keyword>
<evidence type="ECO:0000313" key="15">
    <source>
        <dbReference type="EMBL" id="CAJ1976027.1"/>
    </source>
</evidence>
<accession>A0AA86VPG3</accession>
<evidence type="ECO:0000259" key="13">
    <source>
        <dbReference type="PROSITE" id="PS50011"/>
    </source>
</evidence>
<dbReference type="InterPro" id="IPR017441">
    <property type="entry name" value="Protein_kinase_ATP_BS"/>
</dbReference>
<gene>
    <name evidence="15" type="ORF">AYBTSS11_LOCUS28156</name>
</gene>
<comment type="cofactor">
    <cofactor evidence="1">
        <name>Mn(2+)</name>
        <dbReference type="ChEBI" id="CHEBI:29035"/>
    </cofactor>
</comment>
<dbReference type="Gene3D" id="1.10.510.10">
    <property type="entry name" value="Transferase(Phosphotransferase) domain 1"/>
    <property type="match status" value="1"/>
</dbReference>
<keyword evidence="5" id="KW-0808">Transferase</keyword>
<keyword evidence="8 12" id="KW-0067">ATP-binding</keyword>
<dbReference type="InterPro" id="IPR004041">
    <property type="entry name" value="NAF_dom"/>
</dbReference>
<dbReference type="InterPro" id="IPR000719">
    <property type="entry name" value="Prot_kinase_dom"/>
</dbReference>
<dbReference type="SUPFAM" id="SSF56112">
    <property type="entry name" value="Protein kinase-like (PK-like)"/>
    <property type="match status" value="1"/>
</dbReference>
<evidence type="ECO:0000256" key="6">
    <source>
        <dbReference type="ARBA" id="ARBA00022741"/>
    </source>
</evidence>
<dbReference type="InterPro" id="IPR018451">
    <property type="entry name" value="NAF/FISL_domain"/>
</dbReference>
<evidence type="ECO:0000259" key="14">
    <source>
        <dbReference type="PROSITE" id="PS50816"/>
    </source>
</evidence>
<dbReference type="PANTHER" id="PTHR43895:SF145">
    <property type="entry name" value="CBL-INTERACTING SERINE_THREONINE-PROTEIN KINASE 9"/>
    <property type="match status" value="1"/>
</dbReference>
<dbReference type="PROSITE" id="PS50011">
    <property type="entry name" value="PROTEIN_KINASE_DOM"/>
    <property type="match status" value="1"/>
</dbReference>
<dbReference type="Gene3D" id="3.30.310.80">
    <property type="entry name" value="Kinase associated domain 1, KA1"/>
    <property type="match status" value="1"/>
</dbReference>
<sequence>MSVKEAKGCMVVGKYELGKTIGEGSFAKVKFARHVHNGNYVAIKILHRKHVLRHNMMEQVMASKTKIYIVLEFVDGGELFDKIAAKGRLKEEEARNYFQQLINAVDYCHSRGVYHRDLKPENLLLDSNSVLKVSDFGLSTYSQKEDELLRTACGTPNYVAPEVLNNKGYVGSTSDVWSCGVILFVLMAGYLPFDEPTHMALYKKILRAEFSCPSWFPPQAKALLKRILDPNPLTVALNRIKIPELLGDEWFKKGYKPTSFTKEDLSVDDVAVAFNESNVSIVTERKEKPVYMNAFELISRSQSFNLGSLFEKQTDQVKQETCFTSHCPANEIMYKIEEAAKPLGFNVHKQNYKMKLQGDRSGRKGHLSVATEVLKNFLLMTIESVRRTHDAIDFSWLLSKRLRLELIATTGCLWRQVFEVAPSVHMVELRKTGGDTLEFHKACQSSYSLLLIQKDNSYLFEIFPLWFVCSSTKFSHQGCKTLCGILKGKNEELRDEVRFGQKNKRESLVWRKLLNDISNPFRNYLHTRLINKMKKVMMRVEKMPNS</sequence>
<dbReference type="EMBL" id="OY731406">
    <property type="protein sequence ID" value="CAJ1976027.1"/>
    <property type="molecule type" value="Genomic_DNA"/>
</dbReference>
<keyword evidence="7" id="KW-0418">Kinase</keyword>
<evidence type="ECO:0000313" key="16">
    <source>
        <dbReference type="Proteomes" id="UP001189624"/>
    </source>
</evidence>
<feature type="domain" description="NAF" evidence="14">
    <location>
        <begin position="287"/>
        <end position="311"/>
    </location>
</feature>